<evidence type="ECO:0000313" key="4">
    <source>
        <dbReference type="EMBL" id="REI39367.1"/>
    </source>
</evidence>
<accession>A0ABX9KD10</accession>
<evidence type="ECO:0000259" key="3">
    <source>
        <dbReference type="PROSITE" id="PS50977"/>
    </source>
</evidence>
<dbReference type="EMBL" id="QUAJ01000048">
    <property type="protein sequence ID" value="REI39367.1"/>
    <property type="molecule type" value="Genomic_DNA"/>
</dbReference>
<keyword evidence="1 2" id="KW-0238">DNA-binding</keyword>
<comment type="caution">
    <text evidence="4">The sequence shown here is derived from an EMBL/GenBank/DDBJ whole genome shotgun (WGS) entry which is preliminary data.</text>
</comment>
<dbReference type="RefSeq" id="WP_114643682.1">
    <property type="nucleotide sequence ID" value="NZ_JAACIO010000045.1"/>
</dbReference>
<name>A0ABX9KD10_9FUSO</name>
<evidence type="ECO:0000313" key="5">
    <source>
        <dbReference type="Proteomes" id="UP000263486"/>
    </source>
</evidence>
<evidence type="ECO:0000256" key="1">
    <source>
        <dbReference type="ARBA" id="ARBA00023125"/>
    </source>
</evidence>
<dbReference type="Proteomes" id="UP000263486">
    <property type="component" value="Unassembled WGS sequence"/>
</dbReference>
<evidence type="ECO:0000256" key="2">
    <source>
        <dbReference type="PROSITE-ProRule" id="PRU00335"/>
    </source>
</evidence>
<dbReference type="PROSITE" id="PS50977">
    <property type="entry name" value="HTH_TETR_2"/>
    <property type="match status" value="1"/>
</dbReference>
<dbReference type="Pfam" id="PF00440">
    <property type="entry name" value="TetR_N"/>
    <property type="match status" value="1"/>
</dbReference>
<dbReference type="SUPFAM" id="SSF46689">
    <property type="entry name" value="Homeodomain-like"/>
    <property type="match status" value="1"/>
</dbReference>
<sequence>MTRLERKLNVKRLFIDATMTIIQEEGLEEVSIRKVAKITGYNSATLYTYFKNLDHLILLASIKFLNEYITGLDGYTAEAENSLEQGILIWEFFCKCSFQKPEIYKSIFFSNLDFNRKDFENYYEIKEFYKIYPEEITTSFSKFHRMILKLDIYERNKILLIKIARERLISPSNITAINDMQVLIYKGLLEEATKPENFYRRKVLCNRAIKYIKSTYKLYTLKECRLLK</sequence>
<protein>
    <submittedName>
        <fullName evidence="4">TetR family transcriptional regulator</fullName>
    </submittedName>
</protein>
<dbReference type="InterPro" id="IPR001647">
    <property type="entry name" value="HTH_TetR"/>
</dbReference>
<reference evidence="4 5" key="1">
    <citation type="submission" date="2018-08" db="EMBL/GenBank/DDBJ databases">
        <title>Draft genome sequence of Psychrilyobacter sp. strain SD5 isolated from Black Sea water.</title>
        <authorList>
            <person name="Yadav S."/>
            <person name="Villanueva L."/>
            <person name="Damste J.S.S."/>
        </authorList>
    </citation>
    <scope>NUCLEOTIDE SEQUENCE [LARGE SCALE GENOMIC DNA]</scope>
    <source>
        <strain evidence="4 5">SD5</strain>
    </source>
</reference>
<dbReference type="Gene3D" id="1.10.357.10">
    <property type="entry name" value="Tetracycline Repressor, domain 2"/>
    <property type="match status" value="1"/>
</dbReference>
<gene>
    <name evidence="4" type="ORF">DYH56_15015</name>
</gene>
<feature type="DNA-binding region" description="H-T-H motif" evidence="2">
    <location>
        <begin position="31"/>
        <end position="50"/>
    </location>
</feature>
<proteinExistence type="predicted"/>
<organism evidence="4 5">
    <name type="scientific">Psychrilyobacter piezotolerans</name>
    <dbReference type="NCBI Taxonomy" id="2293438"/>
    <lineage>
        <taxon>Bacteria</taxon>
        <taxon>Fusobacteriati</taxon>
        <taxon>Fusobacteriota</taxon>
        <taxon>Fusobacteriia</taxon>
        <taxon>Fusobacteriales</taxon>
        <taxon>Fusobacteriaceae</taxon>
        <taxon>Psychrilyobacter</taxon>
    </lineage>
</organism>
<dbReference type="InterPro" id="IPR009057">
    <property type="entry name" value="Homeodomain-like_sf"/>
</dbReference>
<feature type="domain" description="HTH tetR-type" evidence="3">
    <location>
        <begin position="8"/>
        <end position="68"/>
    </location>
</feature>
<keyword evidence="5" id="KW-1185">Reference proteome</keyword>